<feature type="compositionally biased region" description="Low complexity" evidence="1">
    <location>
        <begin position="179"/>
        <end position="188"/>
    </location>
</feature>
<evidence type="ECO:0008006" key="4">
    <source>
        <dbReference type="Google" id="ProtNLM"/>
    </source>
</evidence>
<protein>
    <recommendedName>
        <fullName evidence="4">LPP20 lipoprotein</fullName>
    </recommendedName>
</protein>
<dbReference type="Proteomes" id="UP001499915">
    <property type="component" value="Unassembled WGS sequence"/>
</dbReference>
<feature type="compositionally biased region" description="Basic and acidic residues" evidence="1">
    <location>
        <begin position="189"/>
        <end position="198"/>
    </location>
</feature>
<evidence type="ECO:0000256" key="1">
    <source>
        <dbReference type="SAM" id="MobiDB-lite"/>
    </source>
</evidence>
<name>A0ABN1I7X8_9GAMM</name>
<evidence type="ECO:0000313" key="3">
    <source>
        <dbReference type="Proteomes" id="UP001499915"/>
    </source>
</evidence>
<gene>
    <name evidence="2" type="ORF">GCM10009104_24450</name>
</gene>
<organism evidence="2 3">
    <name type="scientific">Marinobacterium maritimum</name>
    <dbReference type="NCBI Taxonomy" id="500162"/>
    <lineage>
        <taxon>Bacteria</taxon>
        <taxon>Pseudomonadati</taxon>
        <taxon>Pseudomonadota</taxon>
        <taxon>Gammaproteobacteria</taxon>
        <taxon>Oceanospirillales</taxon>
        <taxon>Oceanospirillaceae</taxon>
        <taxon>Marinobacterium</taxon>
    </lineage>
</organism>
<comment type="caution">
    <text evidence="2">The sequence shown here is derived from an EMBL/GenBank/DDBJ whole genome shotgun (WGS) entry which is preliminary data.</text>
</comment>
<reference evidence="2 3" key="1">
    <citation type="journal article" date="2019" name="Int. J. Syst. Evol. Microbiol.">
        <title>The Global Catalogue of Microorganisms (GCM) 10K type strain sequencing project: providing services to taxonomists for standard genome sequencing and annotation.</title>
        <authorList>
            <consortium name="The Broad Institute Genomics Platform"/>
            <consortium name="The Broad Institute Genome Sequencing Center for Infectious Disease"/>
            <person name="Wu L."/>
            <person name="Ma J."/>
        </authorList>
    </citation>
    <scope>NUCLEOTIDE SEQUENCE [LARGE SCALE GENOMIC DNA]</scope>
    <source>
        <strain evidence="2 3">JCM 15134</strain>
    </source>
</reference>
<feature type="region of interest" description="Disordered" evidence="1">
    <location>
        <begin position="179"/>
        <end position="198"/>
    </location>
</feature>
<sequence length="198" mass="22003">MNTLFKFTATAGLALTITGCAQYSPYCDPCQGRSYTYVQPAPAPVPQPAPVQPTPQKTYHDPAVEDILVINVTGYGAPKSTFENLAQRRLMALRASELDAYRKIAEQVSGLHIVGDTRMDDFIADRDRLRAYLNSFVQGAAITNQEFEADGMAVTTMSLKISRRQMQQQLEQERRWHAAGGHLPPGGAYHDHTFAPRY</sequence>
<evidence type="ECO:0000313" key="2">
    <source>
        <dbReference type="EMBL" id="GAA0695749.1"/>
    </source>
</evidence>
<dbReference type="PROSITE" id="PS51257">
    <property type="entry name" value="PROKAR_LIPOPROTEIN"/>
    <property type="match status" value="1"/>
</dbReference>
<dbReference type="RefSeq" id="WP_343806322.1">
    <property type="nucleotide sequence ID" value="NZ_BAAAET010000003.1"/>
</dbReference>
<proteinExistence type="predicted"/>
<keyword evidence="3" id="KW-1185">Reference proteome</keyword>
<dbReference type="EMBL" id="BAAAET010000003">
    <property type="protein sequence ID" value="GAA0695749.1"/>
    <property type="molecule type" value="Genomic_DNA"/>
</dbReference>
<accession>A0ABN1I7X8</accession>